<dbReference type="RefSeq" id="WP_091045487.1">
    <property type="nucleotide sequence ID" value="NZ_FNGF01000002.1"/>
</dbReference>
<dbReference type="OrthoDB" id="9768004at2"/>
<evidence type="ECO:0000313" key="3">
    <source>
        <dbReference type="EMBL" id="SDK81834.1"/>
    </source>
</evidence>
<accession>A0A1G9F0C9</accession>
<feature type="region of interest" description="Disordered" evidence="1">
    <location>
        <begin position="1"/>
        <end position="33"/>
    </location>
</feature>
<name>A0A1G9F0C9_9ACTN</name>
<gene>
    <name evidence="3" type="ORF">SAMN05216298_1499</name>
</gene>
<evidence type="ECO:0000256" key="1">
    <source>
        <dbReference type="SAM" id="MobiDB-lite"/>
    </source>
</evidence>
<dbReference type="Pfam" id="PF03781">
    <property type="entry name" value="FGE-sulfatase"/>
    <property type="match status" value="1"/>
</dbReference>
<dbReference type="InterPro" id="IPR016187">
    <property type="entry name" value="CTDL_fold"/>
</dbReference>
<dbReference type="InterPro" id="IPR051043">
    <property type="entry name" value="Sulfatase_Mod_Factor_Kinase"/>
</dbReference>
<organism evidence="3 4">
    <name type="scientific">Glycomyces sambucus</name>
    <dbReference type="NCBI Taxonomy" id="380244"/>
    <lineage>
        <taxon>Bacteria</taxon>
        <taxon>Bacillati</taxon>
        <taxon>Actinomycetota</taxon>
        <taxon>Actinomycetes</taxon>
        <taxon>Glycomycetales</taxon>
        <taxon>Glycomycetaceae</taxon>
        <taxon>Glycomyces</taxon>
    </lineage>
</organism>
<evidence type="ECO:0000259" key="2">
    <source>
        <dbReference type="Pfam" id="PF03781"/>
    </source>
</evidence>
<dbReference type="InterPro" id="IPR005532">
    <property type="entry name" value="SUMF_dom"/>
</dbReference>
<proteinExistence type="predicted"/>
<dbReference type="AlphaFoldDB" id="A0A1G9F0C9"/>
<protein>
    <submittedName>
        <fullName evidence="3">Sulfatase-modifying factor enzyme 1</fullName>
    </submittedName>
</protein>
<dbReference type="STRING" id="380244.SAMN05216298_1499"/>
<evidence type="ECO:0000313" key="4">
    <source>
        <dbReference type="Proteomes" id="UP000198662"/>
    </source>
</evidence>
<sequence>MTHADPDEAATNTIDPLVPRPIDRPTTLPPGGRIDPAAGDIAKIFAAPDDPADWPAWRADLAAWRDEARARLAYSGEAYDDPAVRWAARAHAVAQVWLWDERLFDHAEQRFTPERFLESVAAQGGLDGLVLWHAYPVIGIDDRNQFDFYRDVPGLADLVRRFHDLGLRVFVDYNPWDTGTRRTGRGDADELADLMRDLDADGVFLDTLKEGDAALTRALAGWVLEGESRVANPRIEDHLLSWAQWFADSEAPGVQRAHWYERRHMMHSVRRWNRDHSGELQSAWMNGTGVLVWDAVFGVWVGWNRRDEATLRRMLRVQRAATDVLVEGEWAPLDGATPEAVAAGVYASRWTRGDVTLWTIVNRRDLDWVGDPLAAPATGPRYDVTAGTEVAGAVKVPARGVTGVLDLAPGAERPAWLDALLAEAAADPGATDATFPAREAVRLRPKPSALQIPPNTAIRVPAGRRDLTVAFRRRETGFYQGAPYVEEWKPLPPRLHDDREAVLTAETGPVAVAANEVSLLQYRLFLDRSGYEPQVPHRFLTGTEDADPAAPVTGVSIEDARAYAAWAGARLPDEFEWQLAAAAPGFTRRRPAVWNWTESEHSDGVTRFAMLKGGSDHRSEGSDWYTDGGLKDPGFSLKFLLPGLGLERSASIGFRIAWDLPGDGLPSDDPSRSEETA</sequence>
<dbReference type="PANTHER" id="PTHR23150:SF36">
    <property type="entry name" value="HERCYNINE OXYGENASE"/>
    <property type="match status" value="1"/>
</dbReference>
<dbReference type="InterPro" id="IPR042095">
    <property type="entry name" value="SUMF_sf"/>
</dbReference>
<keyword evidence="4" id="KW-1185">Reference proteome</keyword>
<dbReference type="SUPFAM" id="SSF56436">
    <property type="entry name" value="C-type lectin-like"/>
    <property type="match status" value="1"/>
</dbReference>
<dbReference type="PANTHER" id="PTHR23150">
    <property type="entry name" value="SULFATASE MODIFYING FACTOR 1, 2"/>
    <property type="match status" value="1"/>
</dbReference>
<reference evidence="4" key="1">
    <citation type="submission" date="2016-10" db="EMBL/GenBank/DDBJ databases">
        <authorList>
            <person name="Varghese N."/>
            <person name="Submissions S."/>
        </authorList>
    </citation>
    <scope>NUCLEOTIDE SEQUENCE [LARGE SCALE GENOMIC DNA]</scope>
    <source>
        <strain evidence="4">CGMCC 4.3147</strain>
    </source>
</reference>
<dbReference type="Proteomes" id="UP000198662">
    <property type="component" value="Unassembled WGS sequence"/>
</dbReference>
<dbReference type="Gene3D" id="3.90.1580.10">
    <property type="entry name" value="paralog of FGE (formylglycine-generating enzyme)"/>
    <property type="match status" value="1"/>
</dbReference>
<feature type="domain" description="Sulfatase-modifying factor enzyme-like" evidence="2">
    <location>
        <begin position="504"/>
        <end position="601"/>
    </location>
</feature>
<dbReference type="EMBL" id="FNGF01000002">
    <property type="protein sequence ID" value="SDK81834.1"/>
    <property type="molecule type" value="Genomic_DNA"/>
</dbReference>